<keyword evidence="2" id="KW-0496">Mitochondrion</keyword>
<dbReference type="InterPro" id="IPR018828">
    <property type="entry name" value="RRG7"/>
</dbReference>
<dbReference type="Proteomes" id="UP000193986">
    <property type="component" value="Unassembled WGS sequence"/>
</dbReference>
<organism evidence="4 5">
    <name type="scientific">Naematelia encephala</name>
    <dbReference type="NCBI Taxonomy" id="71784"/>
    <lineage>
        <taxon>Eukaryota</taxon>
        <taxon>Fungi</taxon>
        <taxon>Dikarya</taxon>
        <taxon>Basidiomycota</taxon>
        <taxon>Agaricomycotina</taxon>
        <taxon>Tremellomycetes</taxon>
        <taxon>Tremellales</taxon>
        <taxon>Naemateliaceae</taxon>
        <taxon>Naematelia</taxon>
    </lineage>
</organism>
<evidence type="ECO:0000256" key="3">
    <source>
        <dbReference type="SAM" id="MobiDB-lite"/>
    </source>
</evidence>
<dbReference type="EMBL" id="MCFC01000002">
    <property type="protein sequence ID" value="ORY34841.1"/>
    <property type="molecule type" value="Genomic_DNA"/>
</dbReference>
<proteinExistence type="predicted"/>
<keyword evidence="5" id="KW-1185">Reference proteome</keyword>
<dbReference type="OrthoDB" id="20734at2759"/>
<comment type="caution">
    <text evidence="4">The sequence shown here is derived from an EMBL/GenBank/DDBJ whole genome shotgun (WGS) entry which is preliminary data.</text>
</comment>
<evidence type="ECO:0000256" key="1">
    <source>
        <dbReference type="ARBA" id="ARBA00004173"/>
    </source>
</evidence>
<dbReference type="PANTHER" id="PTHR28133:SF1">
    <property type="entry name" value="REQUIRED FOR RESPIRATORY GROWTH PROTEIN 7, MITOCHONDRIAL"/>
    <property type="match status" value="1"/>
</dbReference>
<dbReference type="Pfam" id="PF10356">
    <property type="entry name" value="RRG7"/>
    <property type="match status" value="1"/>
</dbReference>
<evidence type="ECO:0000313" key="4">
    <source>
        <dbReference type="EMBL" id="ORY34841.1"/>
    </source>
</evidence>
<dbReference type="AlphaFoldDB" id="A0A1Y2BJ70"/>
<feature type="region of interest" description="Disordered" evidence="3">
    <location>
        <begin position="222"/>
        <end position="246"/>
    </location>
</feature>
<dbReference type="GO" id="GO:0005739">
    <property type="term" value="C:mitochondrion"/>
    <property type="evidence" value="ECO:0007669"/>
    <property type="project" value="UniProtKB-SubCell"/>
</dbReference>
<accession>A0A1Y2BJ70</accession>
<sequence length="311" mass="34690">MATGALSTTAVGTAYELHCLRYLNNRLQMSLVRCGGSGDEGIDLKGGWWIPSQAFRGYKAPIKKAAGHRIFQSNDVQEFQEEIRKEDKELDRKEINGAKRIRVFGQCKAQKNALSSRQVREMEGVLAHHYGQAVSRGPHQFTSKGRPRPHTPPRALGLILSQSGFSQMALIRAWKSPAPLMLIHLSGGRPLAERSPSAVEPDHHPTLEAARNVLVLNDLNNKNGNINTNREKERNESFELDSQGEGDQERIPVVGAWWNKQVIGTRGIFKDGLELRRIMFGNGKDAEGTYQVWWNGKPLPRSGPSVDIEVD</sequence>
<dbReference type="PANTHER" id="PTHR28133">
    <property type="entry name" value="REQUIRED FOR RESPIRATORY GROWTH PROTEIN 7, MITOCHONDRIAL"/>
    <property type="match status" value="1"/>
</dbReference>
<gene>
    <name evidence="4" type="ORF">BCR39DRAFT_585787</name>
</gene>
<name>A0A1Y2BJ70_9TREE</name>
<evidence type="ECO:0000313" key="5">
    <source>
        <dbReference type="Proteomes" id="UP000193986"/>
    </source>
</evidence>
<comment type="subcellular location">
    <subcellularLocation>
        <location evidence="1">Mitochondrion</location>
    </subcellularLocation>
</comment>
<protein>
    <submittedName>
        <fullName evidence="4">Uncharacterized protein</fullName>
    </submittedName>
</protein>
<evidence type="ECO:0000256" key="2">
    <source>
        <dbReference type="ARBA" id="ARBA00023128"/>
    </source>
</evidence>
<reference evidence="4 5" key="1">
    <citation type="submission" date="2016-07" db="EMBL/GenBank/DDBJ databases">
        <title>Pervasive Adenine N6-methylation of Active Genes in Fungi.</title>
        <authorList>
            <consortium name="DOE Joint Genome Institute"/>
            <person name="Mondo S.J."/>
            <person name="Dannebaum R.O."/>
            <person name="Kuo R.C."/>
            <person name="Labutti K."/>
            <person name="Haridas S."/>
            <person name="Kuo A."/>
            <person name="Salamov A."/>
            <person name="Ahrendt S.R."/>
            <person name="Lipzen A."/>
            <person name="Sullivan W."/>
            <person name="Andreopoulos W.B."/>
            <person name="Clum A."/>
            <person name="Lindquist E."/>
            <person name="Daum C."/>
            <person name="Ramamoorthy G.K."/>
            <person name="Gryganskyi A."/>
            <person name="Culley D."/>
            <person name="Magnuson J.K."/>
            <person name="James T.Y."/>
            <person name="O'Malley M.A."/>
            <person name="Stajich J.E."/>
            <person name="Spatafora J.W."/>
            <person name="Visel A."/>
            <person name="Grigoriev I.V."/>
        </authorList>
    </citation>
    <scope>NUCLEOTIDE SEQUENCE [LARGE SCALE GENOMIC DNA]</scope>
    <source>
        <strain evidence="4 5">68-887.2</strain>
    </source>
</reference>
<dbReference type="InParanoid" id="A0A1Y2BJ70"/>